<keyword evidence="9" id="KW-1185">Reference proteome</keyword>
<evidence type="ECO:0000256" key="6">
    <source>
        <dbReference type="ARBA" id="ARBA00022842"/>
    </source>
</evidence>
<dbReference type="InterPro" id="IPR033942">
    <property type="entry name" value="IMPase"/>
</dbReference>
<dbReference type="EMBL" id="JAODWD010000001">
    <property type="protein sequence ID" value="MCT7657520.1"/>
    <property type="molecule type" value="Genomic_DNA"/>
</dbReference>
<dbReference type="CDD" id="cd01639">
    <property type="entry name" value="IMPase"/>
    <property type="match status" value="1"/>
</dbReference>
<dbReference type="Pfam" id="PF00459">
    <property type="entry name" value="Inositol_P"/>
    <property type="match status" value="1"/>
</dbReference>
<comment type="similarity">
    <text evidence="3 7">Belongs to the inositol monophosphatase superfamily.</text>
</comment>
<proteinExistence type="inferred from homology"/>
<protein>
    <recommendedName>
        <fullName evidence="7">Inositol-1-monophosphatase</fullName>
        <ecNumber evidence="7">3.1.3.25</ecNumber>
    </recommendedName>
</protein>
<dbReference type="InterPro" id="IPR000760">
    <property type="entry name" value="Inositol_monophosphatase-like"/>
</dbReference>
<dbReference type="PANTHER" id="PTHR20854:SF4">
    <property type="entry name" value="INOSITOL-1-MONOPHOSPHATASE-RELATED"/>
    <property type="match status" value="1"/>
</dbReference>
<gene>
    <name evidence="8" type="ORF">N4S67_03685</name>
</gene>
<evidence type="ECO:0000313" key="8">
    <source>
        <dbReference type="EMBL" id="MCT7657520.1"/>
    </source>
</evidence>
<reference evidence="9" key="1">
    <citation type="submission" date="2023-07" db="EMBL/GenBank/DDBJ databases">
        <authorList>
            <person name="Deng Y."/>
            <person name="Zhang Y.-Q."/>
        </authorList>
    </citation>
    <scope>NUCLEOTIDE SEQUENCE [LARGE SCALE GENOMIC DNA]</scope>
    <source>
        <strain evidence="9">CPCC 205710</strain>
    </source>
</reference>
<keyword evidence="5 7" id="KW-0378">Hydrolase</keyword>
<dbReference type="PROSITE" id="PS00630">
    <property type="entry name" value="IMP_2"/>
    <property type="match status" value="1"/>
</dbReference>
<evidence type="ECO:0000256" key="3">
    <source>
        <dbReference type="ARBA" id="ARBA00009759"/>
    </source>
</evidence>
<dbReference type="Gene3D" id="3.30.540.10">
    <property type="entry name" value="Fructose-1,6-Bisphosphatase, subunit A, domain 1"/>
    <property type="match status" value="1"/>
</dbReference>
<dbReference type="PANTHER" id="PTHR20854">
    <property type="entry name" value="INOSITOL MONOPHOSPHATASE"/>
    <property type="match status" value="1"/>
</dbReference>
<dbReference type="EC" id="3.1.3.25" evidence="7"/>
<dbReference type="Proteomes" id="UP001206639">
    <property type="component" value="Unassembled WGS sequence"/>
</dbReference>
<accession>A0ABT2M7Y4</accession>
<dbReference type="InterPro" id="IPR020583">
    <property type="entry name" value="Inositol_monoP_metal-BS"/>
</dbReference>
<dbReference type="RefSeq" id="WP_260991561.1">
    <property type="nucleotide sequence ID" value="NZ_JAODWD010000001.1"/>
</dbReference>
<comment type="cofactor">
    <cofactor evidence="2 7">
        <name>Mg(2+)</name>
        <dbReference type="ChEBI" id="CHEBI:18420"/>
    </cofactor>
</comment>
<organism evidence="8 9">
    <name type="scientific">Mycobacterium deserti</name>
    <dbReference type="NCBI Taxonomy" id="2978347"/>
    <lineage>
        <taxon>Bacteria</taxon>
        <taxon>Bacillati</taxon>
        <taxon>Actinomycetota</taxon>
        <taxon>Actinomycetes</taxon>
        <taxon>Mycobacteriales</taxon>
        <taxon>Mycobacteriaceae</taxon>
        <taxon>Mycobacterium</taxon>
    </lineage>
</organism>
<comment type="caution">
    <text evidence="8">The sequence shown here is derived from an EMBL/GenBank/DDBJ whole genome shotgun (WGS) entry which is preliminary data.</text>
</comment>
<evidence type="ECO:0000313" key="9">
    <source>
        <dbReference type="Proteomes" id="UP001206639"/>
    </source>
</evidence>
<evidence type="ECO:0000256" key="5">
    <source>
        <dbReference type="ARBA" id="ARBA00022801"/>
    </source>
</evidence>
<evidence type="ECO:0000256" key="1">
    <source>
        <dbReference type="ARBA" id="ARBA00001033"/>
    </source>
</evidence>
<dbReference type="Gene3D" id="3.40.190.80">
    <property type="match status" value="1"/>
</dbReference>
<evidence type="ECO:0000256" key="2">
    <source>
        <dbReference type="ARBA" id="ARBA00001946"/>
    </source>
</evidence>
<keyword evidence="6 7" id="KW-0460">Magnesium</keyword>
<sequence>MTIDGRDLLAVARLAADAGARVAMGWRERSESLAIEEKTGPRDLVSHADRDAEQAIRAVLSAYRPDDAVLGEEGGTQTGTSDVLWAVDPIDGTTNYLYGRPDWAVSVAAVRRSDRQIVAGVVVEPMLDRTTVASAGRGTFAGDRRMAVEGGRPLHEALVEVNLGREDQRPHSGPMISALAPRVRDVRRGGSAACALAQVATGRADAVWAPGLQPWDCAAGALLVAEAGGIVGDLAGRTPGTWPPTGDVLAAGPQLWDAIRDLLRPVYAEGV</sequence>
<name>A0ABT2M7Y4_9MYCO</name>
<dbReference type="InterPro" id="IPR020550">
    <property type="entry name" value="Inositol_monophosphatase_CS"/>
</dbReference>
<dbReference type="SUPFAM" id="SSF56655">
    <property type="entry name" value="Carbohydrate phosphatase"/>
    <property type="match status" value="1"/>
</dbReference>
<keyword evidence="4 7" id="KW-0479">Metal-binding</keyword>
<comment type="catalytic activity">
    <reaction evidence="1 7">
        <text>a myo-inositol phosphate + H2O = myo-inositol + phosphate</text>
        <dbReference type="Rhea" id="RHEA:24056"/>
        <dbReference type="ChEBI" id="CHEBI:15377"/>
        <dbReference type="ChEBI" id="CHEBI:17268"/>
        <dbReference type="ChEBI" id="CHEBI:43474"/>
        <dbReference type="ChEBI" id="CHEBI:84139"/>
        <dbReference type="EC" id="3.1.3.25"/>
    </reaction>
</comment>
<evidence type="ECO:0000256" key="4">
    <source>
        <dbReference type="ARBA" id="ARBA00022723"/>
    </source>
</evidence>
<dbReference type="PROSITE" id="PS00629">
    <property type="entry name" value="IMP_1"/>
    <property type="match status" value="1"/>
</dbReference>
<evidence type="ECO:0000256" key="7">
    <source>
        <dbReference type="RuleBase" id="RU364068"/>
    </source>
</evidence>
<dbReference type="PRINTS" id="PR00377">
    <property type="entry name" value="IMPHPHTASES"/>
</dbReference>